<gene>
    <name evidence="2" type="ORF">EMO89_02565</name>
</gene>
<proteinExistence type="predicted"/>
<reference evidence="2 3" key="1">
    <citation type="journal article" date="2019" name="Syst. Appl. Microbiol.">
        <title>Characterization of Bifidobacterium species in feaces of the Egyptian fruit bat: Description of B. vespertilionis sp. nov. and B. rousetti sp. nov.</title>
        <authorList>
            <person name="Modesto M."/>
            <person name="Satti M."/>
            <person name="Watanabe K."/>
            <person name="Puglisi E."/>
            <person name="Morelli L."/>
            <person name="Huang C.-H."/>
            <person name="Liou J.-S."/>
            <person name="Miyashita M."/>
            <person name="Tamura T."/>
            <person name="Saito S."/>
            <person name="Mori K."/>
            <person name="Huang L."/>
            <person name="Sciavilla P."/>
            <person name="Sandri C."/>
            <person name="Spiezio C."/>
            <person name="Vitali F."/>
            <person name="Cavalieri D."/>
            <person name="Perpetuini G."/>
            <person name="Tofalo R."/>
            <person name="Bonetti A."/>
            <person name="Arita M."/>
            <person name="Mattarelli P."/>
        </authorList>
    </citation>
    <scope>NUCLEOTIDE SEQUENCE [LARGE SCALE GENOMIC DNA]</scope>
    <source>
        <strain evidence="2 3">RST7</strain>
    </source>
</reference>
<dbReference type="EMBL" id="RZUI01000002">
    <property type="protein sequence ID" value="KAA8831628.1"/>
    <property type="molecule type" value="Genomic_DNA"/>
</dbReference>
<feature type="region of interest" description="Disordered" evidence="1">
    <location>
        <begin position="115"/>
        <end position="136"/>
    </location>
</feature>
<dbReference type="AlphaFoldDB" id="A0A5M9ZVW1"/>
<sequence length="136" mass="15607">MSTHASKRVLASRELGKALYRTMKADWEWAEPSGESPYADEIKPIIEWWRTVRTEEKDSIDRCLDLCEAADHAGLSWNDTVSLIDYIKQGPLFGDGDTPVLDLNHLWELTRESLNENGDDMPMPDDWKELAGKDER</sequence>
<protein>
    <submittedName>
        <fullName evidence="2">Uncharacterized protein</fullName>
    </submittedName>
</protein>
<evidence type="ECO:0000313" key="3">
    <source>
        <dbReference type="Proteomes" id="UP000412028"/>
    </source>
</evidence>
<organism evidence="2 3">
    <name type="scientific">Bifidobacterium tissieri</name>
    <dbReference type="NCBI Taxonomy" id="1630162"/>
    <lineage>
        <taxon>Bacteria</taxon>
        <taxon>Bacillati</taxon>
        <taxon>Actinomycetota</taxon>
        <taxon>Actinomycetes</taxon>
        <taxon>Bifidobacteriales</taxon>
        <taxon>Bifidobacteriaceae</taxon>
        <taxon>Bifidobacterium</taxon>
    </lineage>
</organism>
<accession>A0A5M9ZVW1</accession>
<dbReference type="RefSeq" id="WP_150380801.1">
    <property type="nucleotide sequence ID" value="NZ_RZUI01000002.1"/>
</dbReference>
<comment type="caution">
    <text evidence="2">The sequence shown here is derived from an EMBL/GenBank/DDBJ whole genome shotgun (WGS) entry which is preliminary data.</text>
</comment>
<dbReference type="Proteomes" id="UP000412028">
    <property type="component" value="Unassembled WGS sequence"/>
</dbReference>
<evidence type="ECO:0000313" key="2">
    <source>
        <dbReference type="EMBL" id="KAA8831628.1"/>
    </source>
</evidence>
<feature type="compositionally biased region" description="Basic and acidic residues" evidence="1">
    <location>
        <begin position="125"/>
        <end position="136"/>
    </location>
</feature>
<name>A0A5M9ZVW1_9BIFI</name>
<evidence type="ECO:0000256" key="1">
    <source>
        <dbReference type="SAM" id="MobiDB-lite"/>
    </source>
</evidence>